<dbReference type="RefSeq" id="WP_337714393.1">
    <property type="nucleotide sequence ID" value="NZ_JBBEGL010000004.1"/>
</dbReference>
<feature type="region of interest" description="Disordered" evidence="1">
    <location>
        <begin position="15"/>
        <end position="62"/>
    </location>
</feature>
<dbReference type="PANTHER" id="PTHR10963">
    <property type="entry name" value="GLYCOSYL HYDROLASE-RELATED"/>
    <property type="match status" value="1"/>
</dbReference>
<dbReference type="InterPro" id="IPR013320">
    <property type="entry name" value="ConA-like_dom_sf"/>
</dbReference>
<name>A0ABU8N894_9PSEU</name>
<dbReference type="Pfam" id="PF00722">
    <property type="entry name" value="Glyco_hydro_16"/>
    <property type="match status" value="1"/>
</dbReference>
<feature type="compositionally biased region" description="Basic and acidic residues" evidence="1">
    <location>
        <begin position="41"/>
        <end position="62"/>
    </location>
</feature>
<dbReference type="InterPro" id="IPR050546">
    <property type="entry name" value="Glycosyl_Hydrlase_16"/>
</dbReference>
<sequence length="229" mass="25309">MYGLRILATSREFSRNRSPCAARSPRLDASDAFHHASGHRRQVEEGRDGPGGCDRSRDAERRPTWEKLGGHWEARMQLPTGQGLWPAFWTVGNGGWPMTGEIDIMENLGHQPNQVHQVLHYGPDEPSDINWGQTAPVSGGVTGFHTYAIDWNNSANGYIKWSVDGVVTRTVTAAQANARQAGLWDRIRTNPQNIIINLAVGGWPGTPPAGPMSAVMKVDYIRVYENPMN</sequence>
<dbReference type="SUPFAM" id="SSF49899">
    <property type="entry name" value="Concanavalin A-like lectins/glucanases"/>
    <property type="match status" value="1"/>
</dbReference>
<dbReference type="PROSITE" id="PS51762">
    <property type="entry name" value="GH16_2"/>
    <property type="match status" value="1"/>
</dbReference>
<keyword evidence="4" id="KW-1185">Reference proteome</keyword>
<keyword evidence="3" id="KW-0378">Hydrolase</keyword>
<dbReference type="Gene3D" id="2.60.120.200">
    <property type="match status" value="1"/>
</dbReference>
<dbReference type="PANTHER" id="PTHR10963:SF60">
    <property type="entry name" value="GRAM-NEGATIVE BACTERIA-BINDING PROTEIN 1-RELATED"/>
    <property type="match status" value="1"/>
</dbReference>
<comment type="caution">
    <text evidence="3">The sequence shown here is derived from an EMBL/GenBank/DDBJ whole genome shotgun (WGS) entry which is preliminary data.</text>
</comment>
<proteinExistence type="predicted"/>
<organism evidence="3 4">
    <name type="scientific">Actinomycetospora aeridis</name>
    <dbReference type="NCBI Taxonomy" id="3129231"/>
    <lineage>
        <taxon>Bacteria</taxon>
        <taxon>Bacillati</taxon>
        <taxon>Actinomycetota</taxon>
        <taxon>Actinomycetes</taxon>
        <taxon>Pseudonocardiales</taxon>
        <taxon>Pseudonocardiaceae</taxon>
        <taxon>Actinomycetospora</taxon>
    </lineage>
</organism>
<accession>A0ABU8N894</accession>
<feature type="domain" description="GH16" evidence="2">
    <location>
        <begin position="1"/>
        <end position="229"/>
    </location>
</feature>
<dbReference type="CDD" id="cd08023">
    <property type="entry name" value="GH16_laminarinase_like"/>
    <property type="match status" value="1"/>
</dbReference>
<evidence type="ECO:0000313" key="4">
    <source>
        <dbReference type="Proteomes" id="UP001370100"/>
    </source>
</evidence>
<dbReference type="EMBL" id="JBBEGL010000004">
    <property type="protein sequence ID" value="MEJ2887903.1"/>
    <property type="molecule type" value="Genomic_DNA"/>
</dbReference>
<gene>
    <name evidence="3" type="ORF">WCD41_15695</name>
</gene>
<reference evidence="3 4" key="1">
    <citation type="submission" date="2024-03" db="EMBL/GenBank/DDBJ databases">
        <title>Actinomycetospora sp. OC33-EN06, a novel actinomycete isolated from wild orchid (Aerides multiflora).</title>
        <authorList>
            <person name="Suriyachadkun C."/>
        </authorList>
    </citation>
    <scope>NUCLEOTIDE SEQUENCE [LARGE SCALE GENOMIC DNA]</scope>
    <source>
        <strain evidence="3 4">OC33-EN06</strain>
    </source>
</reference>
<evidence type="ECO:0000259" key="2">
    <source>
        <dbReference type="PROSITE" id="PS51762"/>
    </source>
</evidence>
<evidence type="ECO:0000313" key="3">
    <source>
        <dbReference type="EMBL" id="MEJ2887903.1"/>
    </source>
</evidence>
<evidence type="ECO:0000256" key="1">
    <source>
        <dbReference type="SAM" id="MobiDB-lite"/>
    </source>
</evidence>
<dbReference type="GO" id="GO:0016787">
    <property type="term" value="F:hydrolase activity"/>
    <property type="evidence" value="ECO:0007669"/>
    <property type="project" value="UniProtKB-KW"/>
</dbReference>
<dbReference type="Proteomes" id="UP001370100">
    <property type="component" value="Unassembled WGS sequence"/>
</dbReference>
<feature type="compositionally biased region" description="Basic and acidic residues" evidence="1">
    <location>
        <begin position="25"/>
        <end position="34"/>
    </location>
</feature>
<dbReference type="InterPro" id="IPR000757">
    <property type="entry name" value="Beta-glucanase-like"/>
</dbReference>
<protein>
    <submittedName>
        <fullName evidence="3">Glycoside hydrolase family 16 protein</fullName>
    </submittedName>
</protein>